<reference evidence="4 5" key="1">
    <citation type="submission" date="2020-08" db="EMBL/GenBank/DDBJ databases">
        <authorList>
            <person name="Koutsovoulos G."/>
            <person name="Danchin GJ E."/>
        </authorList>
    </citation>
    <scope>NUCLEOTIDE SEQUENCE [LARGE SCALE GENOMIC DNA]</scope>
</reference>
<keyword evidence="3" id="KW-0067">ATP-binding</keyword>
<proteinExistence type="predicted"/>
<accession>A0A6V7X552</accession>
<dbReference type="EMBL" id="CAJEWN010001108">
    <property type="protein sequence ID" value="CAD2194379.1"/>
    <property type="molecule type" value="Genomic_DNA"/>
</dbReference>
<evidence type="ECO:0000313" key="4">
    <source>
        <dbReference type="EMBL" id="CAD2194379.1"/>
    </source>
</evidence>
<keyword evidence="1" id="KW-0808">Transferase</keyword>
<dbReference type="GO" id="GO:0031123">
    <property type="term" value="P:RNA 3'-end processing"/>
    <property type="evidence" value="ECO:0007669"/>
    <property type="project" value="InterPro"/>
</dbReference>
<dbReference type="InterPro" id="IPR011068">
    <property type="entry name" value="NuclTrfase_I-like_C"/>
</dbReference>
<dbReference type="GO" id="GO:0003723">
    <property type="term" value="F:RNA binding"/>
    <property type="evidence" value="ECO:0007669"/>
    <property type="project" value="InterPro"/>
</dbReference>
<evidence type="ECO:0000256" key="3">
    <source>
        <dbReference type="ARBA" id="ARBA00022840"/>
    </source>
</evidence>
<comment type="caution">
    <text evidence="4">The sequence shown here is derived from an EMBL/GenBank/DDBJ whole genome shotgun (WGS) entry which is preliminary data.</text>
</comment>
<dbReference type="Gene3D" id="3.30.70.590">
    <property type="entry name" value="Poly(A) polymerase predicted RNA binding domain"/>
    <property type="match status" value="1"/>
</dbReference>
<gene>
    <name evidence="4" type="ORF">MENT_LOCUS47391</name>
</gene>
<sequence length="176" mass="21076">MLINAKNTNGGYEELKHAWKMWLNGPRFVEKYKHFLLILCIDKFHSKEGENYCRFFESRIRLELIFTIEEDQKQINYTHATSQENCLPKIFLEKYRNDNLTSSGHYIQHWWVGIETNKFIKQLEFDKNHGNVLNKFVENINNKTPAVLLDKNRKIEVIYLEGNSDELNECLKKLNY</sequence>
<evidence type="ECO:0000313" key="5">
    <source>
        <dbReference type="Proteomes" id="UP000580250"/>
    </source>
</evidence>
<dbReference type="GO" id="GO:0016779">
    <property type="term" value="F:nucleotidyltransferase activity"/>
    <property type="evidence" value="ECO:0007669"/>
    <property type="project" value="InterPro"/>
</dbReference>
<organism evidence="4 5">
    <name type="scientific">Meloidogyne enterolobii</name>
    <name type="common">Root-knot nematode worm</name>
    <name type="synonym">Meloidogyne mayaguensis</name>
    <dbReference type="NCBI Taxonomy" id="390850"/>
    <lineage>
        <taxon>Eukaryota</taxon>
        <taxon>Metazoa</taxon>
        <taxon>Ecdysozoa</taxon>
        <taxon>Nematoda</taxon>
        <taxon>Chromadorea</taxon>
        <taxon>Rhabditida</taxon>
        <taxon>Tylenchina</taxon>
        <taxon>Tylenchomorpha</taxon>
        <taxon>Tylenchoidea</taxon>
        <taxon>Meloidogynidae</taxon>
        <taxon>Meloidogyninae</taxon>
        <taxon>Meloidogyne</taxon>
    </lineage>
</organism>
<evidence type="ECO:0000256" key="2">
    <source>
        <dbReference type="ARBA" id="ARBA00022741"/>
    </source>
</evidence>
<dbReference type="OrthoDB" id="10263155at2759"/>
<protein>
    <submittedName>
        <fullName evidence="4">Uncharacterized protein</fullName>
    </submittedName>
</protein>
<evidence type="ECO:0000256" key="1">
    <source>
        <dbReference type="ARBA" id="ARBA00022679"/>
    </source>
</evidence>
<dbReference type="SUPFAM" id="SSF55003">
    <property type="entry name" value="PAP/Archaeal CCA-adding enzyme, C-terminal domain"/>
    <property type="match status" value="1"/>
</dbReference>
<dbReference type="Proteomes" id="UP000580250">
    <property type="component" value="Unassembled WGS sequence"/>
</dbReference>
<dbReference type="AlphaFoldDB" id="A0A6V7X552"/>
<name>A0A6V7X552_MELEN</name>
<dbReference type="GO" id="GO:0005524">
    <property type="term" value="F:ATP binding"/>
    <property type="evidence" value="ECO:0007669"/>
    <property type="project" value="UniProtKB-KW"/>
</dbReference>
<keyword evidence="2" id="KW-0547">Nucleotide-binding</keyword>